<keyword evidence="4 5" id="KW-0472">Membrane</keyword>
<dbReference type="Proteomes" id="UP000318801">
    <property type="component" value="Unassembled WGS sequence"/>
</dbReference>
<dbReference type="InterPro" id="IPR024199">
    <property type="entry name" value="Uncharacterised_DsbB"/>
</dbReference>
<keyword evidence="3 5" id="KW-1133">Transmembrane helix</keyword>
<keyword evidence="2 5" id="KW-0812">Transmembrane</keyword>
<evidence type="ECO:0000313" key="6">
    <source>
        <dbReference type="EMBL" id="TPW31038.1"/>
    </source>
</evidence>
<dbReference type="PIRSF" id="PIRSF033913">
    <property type="entry name" value="S-S_format_DsbB"/>
    <property type="match status" value="1"/>
</dbReference>
<evidence type="ECO:0000256" key="3">
    <source>
        <dbReference type="ARBA" id="ARBA00022989"/>
    </source>
</evidence>
<organism evidence="6 7">
    <name type="scientific">Martelella alba</name>
    <dbReference type="NCBI Taxonomy" id="2590451"/>
    <lineage>
        <taxon>Bacteria</taxon>
        <taxon>Pseudomonadati</taxon>
        <taxon>Pseudomonadota</taxon>
        <taxon>Alphaproteobacteria</taxon>
        <taxon>Hyphomicrobiales</taxon>
        <taxon>Aurantimonadaceae</taxon>
        <taxon>Martelella</taxon>
    </lineage>
</organism>
<name>A0A506UBT5_9HYPH</name>
<feature type="transmembrane region" description="Helical" evidence="5">
    <location>
        <begin position="75"/>
        <end position="93"/>
    </location>
</feature>
<sequence>MIPSVISAHRRLVGLSLTTLGMAVSVGSALGFEHLGGYIPCHLCLLERNPYYIGIPIGIIGLLAYRFGWDLLARLCLLVIAALMIWGMGMGIYHSGVEWHFWAGPTDCSGSTAGVTRNAANLLGDLNSITGPKCDEAALRVLGLSFAGWNVVVSIIIAAIAFWGMLGGKKAA</sequence>
<feature type="transmembrane region" description="Helical" evidence="5">
    <location>
        <begin position="51"/>
        <end position="68"/>
    </location>
</feature>
<feature type="transmembrane region" description="Helical" evidence="5">
    <location>
        <begin position="12"/>
        <end position="31"/>
    </location>
</feature>
<dbReference type="GO" id="GO:0016020">
    <property type="term" value="C:membrane"/>
    <property type="evidence" value="ECO:0007669"/>
    <property type="project" value="UniProtKB-SubCell"/>
</dbReference>
<evidence type="ECO:0000256" key="2">
    <source>
        <dbReference type="ARBA" id="ARBA00022692"/>
    </source>
</evidence>
<gene>
    <name evidence="6" type="ORF">FJU08_10305</name>
</gene>
<comment type="caution">
    <text evidence="6">The sequence shown here is derived from an EMBL/GenBank/DDBJ whole genome shotgun (WGS) entry which is preliminary data.</text>
</comment>
<dbReference type="GO" id="GO:0015035">
    <property type="term" value="F:protein-disulfide reductase activity"/>
    <property type="evidence" value="ECO:0007669"/>
    <property type="project" value="InterPro"/>
</dbReference>
<evidence type="ECO:0000256" key="1">
    <source>
        <dbReference type="ARBA" id="ARBA00004141"/>
    </source>
</evidence>
<dbReference type="SUPFAM" id="SSF158442">
    <property type="entry name" value="DsbB-like"/>
    <property type="match status" value="1"/>
</dbReference>
<keyword evidence="7" id="KW-1185">Reference proteome</keyword>
<proteinExistence type="predicted"/>
<dbReference type="Pfam" id="PF02600">
    <property type="entry name" value="DsbB"/>
    <property type="match status" value="1"/>
</dbReference>
<dbReference type="Gene3D" id="1.20.1550.10">
    <property type="entry name" value="DsbB-like"/>
    <property type="match status" value="1"/>
</dbReference>
<dbReference type="InterPro" id="IPR023380">
    <property type="entry name" value="DsbB-like_sf"/>
</dbReference>
<evidence type="ECO:0000256" key="4">
    <source>
        <dbReference type="ARBA" id="ARBA00023136"/>
    </source>
</evidence>
<evidence type="ECO:0000313" key="7">
    <source>
        <dbReference type="Proteomes" id="UP000318801"/>
    </source>
</evidence>
<dbReference type="AlphaFoldDB" id="A0A506UBT5"/>
<evidence type="ECO:0000256" key="5">
    <source>
        <dbReference type="SAM" id="Phobius"/>
    </source>
</evidence>
<dbReference type="OrthoDB" id="9808637at2"/>
<comment type="subcellular location">
    <subcellularLocation>
        <location evidence="1">Membrane</location>
        <topology evidence="1">Multi-pass membrane protein</topology>
    </subcellularLocation>
</comment>
<dbReference type="EMBL" id="VHLG01000004">
    <property type="protein sequence ID" value="TPW31038.1"/>
    <property type="molecule type" value="Genomic_DNA"/>
</dbReference>
<dbReference type="InterPro" id="IPR003752">
    <property type="entry name" value="DiS_bond_form_DsbB/BdbC"/>
</dbReference>
<dbReference type="RefSeq" id="WP_141148910.1">
    <property type="nucleotide sequence ID" value="NZ_VHLG01000004.1"/>
</dbReference>
<dbReference type="GO" id="GO:0006457">
    <property type="term" value="P:protein folding"/>
    <property type="evidence" value="ECO:0007669"/>
    <property type="project" value="InterPro"/>
</dbReference>
<reference evidence="6 7" key="1">
    <citation type="submission" date="2019-06" db="EMBL/GenBank/DDBJ databases">
        <authorList>
            <person name="Li M."/>
        </authorList>
    </citation>
    <scope>NUCLEOTIDE SEQUENCE [LARGE SCALE GENOMIC DNA]</scope>
    <source>
        <strain evidence="6 7">BGMRC2036</strain>
    </source>
</reference>
<feature type="transmembrane region" description="Helical" evidence="5">
    <location>
        <begin position="146"/>
        <end position="166"/>
    </location>
</feature>
<accession>A0A506UBT5</accession>
<protein>
    <submittedName>
        <fullName evidence="6">Disulfide bond formation protein B</fullName>
    </submittedName>
</protein>